<name>A0ACC7NUL3_9BACL</name>
<accession>A0ACC7NUL3</accession>
<comment type="caution">
    <text evidence="1">The sequence shown here is derived from an EMBL/GenBank/DDBJ whole genome shotgun (WGS) entry which is preliminary data.</text>
</comment>
<keyword evidence="2" id="KW-1185">Reference proteome</keyword>
<sequence>MDQALQVFMTAAEQRNFTRAAELLHMTQPAVSSYVQGLERTLDCKLLERTNKYVRLTQAGEVVYAHAREILGLYTRMANVLDDLKHTAHGPLSIGSSYTFGEYILPYVVAEVVKEYPSVQPVITIANSSDITGLVNRHQLDIGIVEGEGVETTGISIQPFAEDRMVVAVSSNHPLADCNPVKLEELAEAPWIVRETGSGTREMQEKAVMQLGIDPKARMVFGSTQAIKEFVQAGMGVTLLSRWTLRKELQAGELKALELPGLPLLRRFSLVVPDMGFQTKATKVFTDFLMENRGFPYLP</sequence>
<evidence type="ECO:0000313" key="1">
    <source>
        <dbReference type="EMBL" id="MFM9327044.1"/>
    </source>
</evidence>
<dbReference type="Proteomes" id="UP001631969">
    <property type="component" value="Unassembled WGS sequence"/>
</dbReference>
<proteinExistence type="predicted"/>
<dbReference type="EMBL" id="JBJURJ010000001">
    <property type="protein sequence ID" value="MFM9327044.1"/>
    <property type="molecule type" value="Genomic_DNA"/>
</dbReference>
<organism evidence="1 2">
    <name type="scientific">Paenibacillus mesotrionivorans</name>
    <dbReference type="NCBI Taxonomy" id="3160968"/>
    <lineage>
        <taxon>Bacteria</taxon>
        <taxon>Bacillati</taxon>
        <taxon>Bacillota</taxon>
        <taxon>Bacilli</taxon>
        <taxon>Bacillales</taxon>
        <taxon>Paenibacillaceae</taxon>
        <taxon>Paenibacillus</taxon>
    </lineage>
</organism>
<protein>
    <submittedName>
        <fullName evidence="1">LysR family transcriptional regulator</fullName>
    </submittedName>
</protein>
<evidence type="ECO:0000313" key="2">
    <source>
        <dbReference type="Proteomes" id="UP001631969"/>
    </source>
</evidence>
<gene>
    <name evidence="1" type="ORF">ACI1P1_01910</name>
</gene>
<reference evidence="1" key="1">
    <citation type="submission" date="2024-12" db="EMBL/GenBank/DDBJ databases">
        <authorList>
            <person name="Wu N."/>
        </authorList>
    </citation>
    <scope>NUCLEOTIDE SEQUENCE</scope>
    <source>
        <strain evidence="1">P15</strain>
    </source>
</reference>